<feature type="region of interest" description="Disordered" evidence="1">
    <location>
        <begin position="647"/>
        <end position="679"/>
    </location>
</feature>
<dbReference type="VEuPathDB" id="FungiDB:FOMG_19865"/>
<feature type="compositionally biased region" description="Acidic residues" evidence="1">
    <location>
        <begin position="662"/>
        <end position="679"/>
    </location>
</feature>
<feature type="region of interest" description="Disordered" evidence="1">
    <location>
        <begin position="97"/>
        <end position="134"/>
    </location>
</feature>
<organism evidence="2 3">
    <name type="scientific">Fusarium oxysporum</name>
    <name type="common">Fusarium vascular wilt</name>
    <dbReference type="NCBI Taxonomy" id="5507"/>
    <lineage>
        <taxon>Eukaryota</taxon>
        <taxon>Fungi</taxon>
        <taxon>Dikarya</taxon>
        <taxon>Ascomycota</taxon>
        <taxon>Pezizomycotina</taxon>
        <taxon>Sordariomycetes</taxon>
        <taxon>Hypocreomycetidae</taxon>
        <taxon>Hypocreales</taxon>
        <taxon>Nectriaceae</taxon>
        <taxon>Fusarium</taxon>
        <taxon>Fusarium oxysporum species complex</taxon>
    </lineage>
</organism>
<dbReference type="VEuPathDB" id="FungiDB:FOZG_18510"/>
<dbReference type="VEuPathDB" id="FungiDB:HZS61_007785"/>
<name>A0A2H3U743_FUSOX</name>
<gene>
    <name evidence="2" type="ORF">FRV6_16838</name>
</gene>
<dbReference type="OrthoDB" id="5094291at2759"/>
<feature type="compositionally biased region" description="Polar residues" evidence="1">
    <location>
        <begin position="102"/>
        <end position="117"/>
    </location>
</feature>
<dbReference type="EMBL" id="FMJY01000012">
    <property type="protein sequence ID" value="SCO92710.1"/>
    <property type="molecule type" value="Genomic_DNA"/>
</dbReference>
<evidence type="ECO:0000256" key="1">
    <source>
        <dbReference type="SAM" id="MobiDB-lite"/>
    </source>
</evidence>
<dbReference type="VEuPathDB" id="FungiDB:FOXG_16059"/>
<accession>A0A2H3U743</accession>
<feature type="compositionally biased region" description="Basic and acidic residues" evidence="1">
    <location>
        <begin position="652"/>
        <end position="661"/>
    </location>
</feature>
<protein>
    <submittedName>
        <fullName evidence="2">Uncharacterized protein</fullName>
    </submittedName>
</protein>
<sequence length="679" mass="73269">MLACQDEGRSSKCLPRRDLAFPEDSSIDGDTFDLTDDGDDDDNGSGNAVPVATGPSVLLVAEEKSERSVPELVTLGGVLLSDATVSSDTGLFVADVPDASGARSSQPLSRKTLSSGQDPDADAHSSLPSSFLPDSTSRAISSAVTAGLLTQYTLPSSEAPDDQDLVDLPKTLSRYEKKLKKFVGQWHASLVKKGIPEHLVYQLAKHCVQASGEEGDSGTESHHVSRVKKPLFPPVPGAQASTQVLPDVLNNYRDNEDGDIPSRPSASLILTQVPQTDNEPVVIQLGAGARAPKQALGGDDKPATLVEALRAKSRLKNHPEEGDEAFDTLAVARRLQERDFGGRLSSQEICVIGTAVLHEVFGGRGQKRLADALTHLYGRHPRRYLAELDRNAGRVADEIREGGPATLSSFTLRWAQAVQHDSPDMVTIDDIRLIDMKVSLVREWDRWSSPAATGSNRDIEDFLAKNGIDANAGLALSTRIAKYLSRKLGLPEGTLAKKIYAWRPLTVMADVFGAGIYVFVSRSLFTCYNKIHPTDGIKKEDKFRAMALAVADELPNLLEICKASYKHVVQPVLKPLLPGNNMQDLSRDLRVPGVQMATDGDLHSLRKTSIPELLGVCIPPRGFIEELGSVTGGDANAGTTLVRRQSTLHGHHHDEDGKDSNVDDDDDDGSGEEEAENSN</sequence>
<feature type="region of interest" description="Disordered" evidence="1">
    <location>
        <begin position="15"/>
        <end position="52"/>
    </location>
</feature>
<dbReference type="VEuPathDB" id="FungiDB:FOC1_g10000530"/>
<proteinExistence type="predicted"/>
<evidence type="ECO:0000313" key="3">
    <source>
        <dbReference type="Proteomes" id="UP000219369"/>
    </source>
</evidence>
<dbReference type="Proteomes" id="UP000219369">
    <property type="component" value="Unassembled WGS sequence"/>
</dbReference>
<feature type="compositionally biased region" description="Acidic residues" evidence="1">
    <location>
        <begin position="25"/>
        <end position="43"/>
    </location>
</feature>
<reference evidence="3" key="1">
    <citation type="submission" date="2016-09" db="EMBL/GenBank/DDBJ databases">
        <authorList>
            <person name="Guldener U."/>
        </authorList>
    </citation>
    <scope>NUCLEOTIDE SEQUENCE [LARGE SCALE GENOMIC DNA]</scope>
    <source>
        <strain evidence="3">V64-1</strain>
    </source>
</reference>
<dbReference type="VEuPathDB" id="FungiDB:FOC4_g10000075"/>
<evidence type="ECO:0000313" key="2">
    <source>
        <dbReference type="EMBL" id="SCO92710.1"/>
    </source>
</evidence>
<dbReference type="AlphaFoldDB" id="A0A2H3U743"/>